<evidence type="ECO:0000256" key="1">
    <source>
        <dbReference type="SAM" id="SignalP"/>
    </source>
</evidence>
<keyword evidence="1" id="KW-0732">Signal</keyword>
<organism evidence="2 3">
    <name type="scientific">Ferrimonas sediminum</name>
    <dbReference type="NCBI Taxonomy" id="718193"/>
    <lineage>
        <taxon>Bacteria</taxon>
        <taxon>Pseudomonadati</taxon>
        <taxon>Pseudomonadota</taxon>
        <taxon>Gammaproteobacteria</taxon>
        <taxon>Alteromonadales</taxon>
        <taxon>Ferrimonadaceae</taxon>
        <taxon>Ferrimonas</taxon>
    </lineage>
</organism>
<proteinExistence type="predicted"/>
<dbReference type="OrthoDB" id="5878793at2"/>
<accession>A0A1G8RLE7</accession>
<feature type="chain" id="PRO_5011591987" evidence="1">
    <location>
        <begin position="24"/>
        <end position="106"/>
    </location>
</feature>
<dbReference type="Proteomes" id="UP000199527">
    <property type="component" value="Unassembled WGS sequence"/>
</dbReference>
<dbReference type="EMBL" id="FNEM01000005">
    <property type="protein sequence ID" value="SDJ17200.1"/>
    <property type="molecule type" value="Genomic_DNA"/>
</dbReference>
<keyword evidence="3" id="KW-1185">Reference proteome</keyword>
<evidence type="ECO:0000313" key="2">
    <source>
        <dbReference type="EMBL" id="SDJ17200.1"/>
    </source>
</evidence>
<feature type="signal peptide" evidence="1">
    <location>
        <begin position="1"/>
        <end position="23"/>
    </location>
</feature>
<gene>
    <name evidence="2" type="ORF">SAMN04488540_105198</name>
</gene>
<dbReference type="AlphaFoldDB" id="A0A1G8RLE7"/>
<evidence type="ECO:0000313" key="3">
    <source>
        <dbReference type="Proteomes" id="UP000199527"/>
    </source>
</evidence>
<protein>
    <submittedName>
        <fullName evidence="2">Uncharacterized protein</fullName>
    </submittedName>
</protein>
<dbReference type="RefSeq" id="WP_143026593.1">
    <property type="nucleotide sequence ID" value="NZ_FNEM01000005.1"/>
</dbReference>
<reference evidence="3" key="1">
    <citation type="submission" date="2016-10" db="EMBL/GenBank/DDBJ databases">
        <authorList>
            <person name="Varghese N."/>
            <person name="Submissions S."/>
        </authorList>
    </citation>
    <scope>NUCLEOTIDE SEQUENCE [LARGE SCALE GENOMIC DNA]</scope>
    <source>
        <strain evidence="3">DSM 23317</strain>
    </source>
</reference>
<sequence length="106" mass="11192">MFKKSMIAATVLSLVSISSLVSAQEVLDLSVVSSGAGALVKVTRENQPVVGAVVTANSNKVEGVTDRNGQVYISIRDVEAKPVLFNVTDDEGNSATATQFITKNHR</sequence>
<name>A0A1G8RLE7_9GAMM</name>